<organism evidence="2 3">
    <name type="scientific">Phanerochaete sordida</name>
    <dbReference type="NCBI Taxonomy" id="48140"/>
    <lineage>
        <taxon>Eukaryota</taxon>
        <taxon>Fungi</taxon>
        <taxon>Dikarya</taxon>
        <taxon>Basidiomycota</taxon>
        <taxon>Agaricomycotina</taxon>
        <taxon>Agaricomycetes</taxon>
        <taxon>Polyporales</taxon>
        <taxon>Phanerochaetaceae</taxon>
        <taxon>Phanerochaete</taxon>
    </lineage>
</organism>
<accession>A0A9P3GBB7</accession>
<sequence>MAASITASFHKQGCLSCKCEKISSYALGSKQQHLLLVFLSLVSRLDLSRSSSRTPHTHTVDLEYSTSLQ</sequence>
<keyword evidence="3" id="KW-1185">Reference proteome</keyword>
<evidence type="ECO:0000313" key="2">
    <source>
        <dbReference type="EMBL" id="GJE91229.1"/>
    </source>
</evidence>
<dbReference type="AlphaFoldDB" id="A0A9P3GBB7"/>
<evidence type="ECO:0000256" key="1">
    <source>
        <dbReference type="SAM" id="MobiDB-lite"/>
    </source>
</evidence>
<reference evidence="2 3" key="1">
    <citation type="submission" date="2021-08" db="EMBL/GenBank/DDBJ databases">
        <title>Draft Genome Sequence of Phanerochaete sordida strain YK-624.</title>
        <authorList>
            <person name="Mori T."/>
            <person name="Dohra H."/>
            <person name="Suzuki T."/>
            <person name="Kawagishi H."/>
            <person name="Hirai H."/>
        </authorList>
    </citation>
    <scope>NUCLEOTIDE SEQUENCE [LARGE SCALE GENOMIC DNA]</scope>
    <source>
        <strain evidence="2 3">YK-624</strain>
    </source>
</reference>
<proteinExistence type="predicted"/>
<gene>
    <name evidence="2" type="ORF">PsYK624_073780</name>
</gene>
<name>A0A9P3GBB7_9APHY</name>
<dbReference type="EMBL" id="BPQB01000020">
    <property type="protein sequence ID" value="GJE91229.1"/>
    <property type="molecule type" value="Genomic_DNA"/>
</dbReference>
<protein>
    <submittedName>
        <fullName evidence="2">Uncharacterized protein</fullName>
    </submittedName>
</protein>
<dbReference type="Proteomes" id="UP000703269">
    <property type="component" value="Unassembled WGS sequence"/>
</dbReference>
<comment type="caution">
    <text evidence="2">The sequence shown here is derived from an EMBL/GenBank/DDBJ whole genome shotgun (WGS) entry which is preliminary data.</text>
</comment>
<evidence type="ECO:0000313" key="3">
    <source>
        <dbReference type="Proteomes" id="UP000703269"/>
    </source>
</evidence>
<feature type="region of interest" description="Disordered" evidence="1">
    <location>
        <begin position="50"/>
        <end position="69"/>
    </location>
</feature>